<dbReference type="GO" id="GO:0015179">
    <property type="term" value="F:L-amino acid transmembrane transporter activity"/>
    <property type="evidence" value="ECO:0007669"/>
    <property type="project" value="TreeGrafter"/>
</dbReference>
<accession>A0A3L7I8Y8</accession>
<dbReference type="PANTHER" id="PTHR11785">
    <property type="entry name" value="AMINO ACID TRANSPORTER"/>
    <property type="match status" value="1"/>
</dbReference>
<dbReference type="Gene3D" id="1.20.1740.10">
    <property type="entry name" value="Amino acid/polyamine transporter I"/>
    <property type="match status" value="1"/>
</dbReference>
<dbReference type="Ensembl" id="ENSCGRT00001020529.1">
    <property type="protein sequence ID" value="ENSCGRP00001016285.1"/>
    <property type="gene ID" value="ENSCGRG00001016662.1"/>
</dbReference>
<keyword evidence="8" id="KW-0472">Membrane</keyword>
<evidence type="ECO:0000256" key="1">
    <source>
        <dbReference type="ARBA" id="ARBA00004424"/>
    </source>
</evidence>
<evidence type="ECO:0000256" key="2">
    <source>
        <dbReference type="ARBA" id="ARBA00009523"/>
    </source>
</evidence>
<evidence type="ECO:0000256" key="3">
    <source>
        <dbReference type="ARBA" id="ARBA00022448"/>
    </source>
</evidence>
<dbReference type="GeneTree" id="ENSGT00940000162798"/>
<comment type="similarity">
    <text evidence="2">Belongs to the amino acid-polyamine-organocation (APC) superfamily.</text>
</comment>
<keyword evidence="7" id="KW-1133">Transmembrane helix</keyword>
<evidence type="ECO:0000256" key="5">
    <source>
        <dbReference type="ARBA" id="ARBA00022692"/>
    </source>
</evidence>
<evidence type="ECO:0000256" key="9">
    <source>
        <dbReference type="ARBA" id="ARBA00023157"/>
    </source>
</evidence>
<keyword evidence="9" id="KW-1015">Disulfide bond</keyword>
<organism evidence="10 11">
    <name type="scientific">Cricetulus griseus</name>
    <name type="common">Chinese hamster</name>
    <name type="synonym">Cricetulus barabensis griseus</name>
    <dbReference type="NCBI Taxonomy" id="10029"/>
    <lineage>
        <taxon>Eukaryota</taxon>
        <taxon>Metazoa</taxon>
        <taxon>Chordata</taxon>
        <taxon>Craniata</taxon>
        <taxon>Vertebrata</taxon>
        <taxon>Euteleostomi</taxon>
        <taxon>Mammalia</taxon>
        <taxon>Eutheria</taxon>
        <taxon>Euarchontoglires</taxon>
        <taxon>Glires</taxon>
        <taxon>Rodentia</taxon>
        <taxon>Myomorpha</taxon>
        <taxon>Muroidea</taxon>
        <taxon>Cricetidae</taxon>
        <taxon>Cricetinae</taxon>
        <taxon>Cricetulus</taxon>
    </lineage>
</organism>
<name>A0A3L7I8Y8_CRIGR</name>
<dbReference type="InterPro" id="IPR050598">
    <property type="entry name" value="AminoAcid_Transporter"/>
</dbReference>
<proteinExistence type="inferred from homology"/>
<protein>
    <submittedName>
        <fullName evidence="10">Solute carrier family 7 member 13-like</fullName>
    </submittedName>
</protein>
<dbReference type="PANTHER" id="PTHR11785:SF238">
    <property type="entry name" value="SOLUTE CARRIER FAMILY 7 MEMBER 13"/>
    <property type="match status" value="1"/>
</dbReference>
<evidence type="ECO:0000256" key="4">
    <source>
        <dbReference type="ARBA" id="ARBA00022475"/>
    </source>
</evidence>
<evidence type="ECO:0000256" key="8">
    <source>
        <dbReference type="ARBA" id="ARBA00023136"/>
    </source>
</evidence>
<dbReference type="GO" id="GO:0016324">
    <property type="term" value="C:apical plasma membrane"/>
    <property type="evidence" value="ECO:0007669"/>
    <property type="project" value="UniProtKB-SubCell"/>
</dbReference>
<evidence type="ECO:0000313" key="11">
    <source>
        <dbReference type="Proteomes" id="UP000694386"/>
    </source>
</evidence>
<dbReference type="Proteomes" id="UP000694386">
    <property type="component" value="Unplaced"/>
</dbReference>
<evidence type="ECO:0000313" key="10">
    <source>
        <dbReference type="Ensembl" id="ENSCGRP00001016285.1"/>
    </source>
</evidence>
<dbReference type="InterPro" id="IPR002293">
    <property type="entry name" value="AA/rel_permease1"/>
</dbReference>
<dbReference type="PIRSF" id="PIRSF006060">
    <property type="entry name" value="AA_transporter"/>
    <property type="match status" value="1"/>
</dbReference>
<evidence type="ECO:0000256" key="7">
    <source>
        <dbReference type="ARBA" id="ARBA00022989"/>
    </source>
</evidence>
<evidence type="ECO:0000256" key="6">
    <source>
        <dbReference type="ARBA" id="ARBA00022970"/>
    </source>
</evidence>
<dbReference type="FunFam" id="1.20.1740.10:FF:000036">
    <property type="entry name" value="Solute carrier family 7 member 13"/>
    <property type="match status" value="1"/>
</dbReference>
<dbReference type="Pfam" id="PF13520">
    <property type="entry name" value="AA_permease_2"/>
    <property type="match status" value="1"/>
</dbReference>
<keyword evidence="4" id="KW-1003">Cell membrane</keyword>
<keyword evidence="6" id="KW-0029">Amino-acid transport</keyword>
<reference evidence="10" key="2">
    <citation type="submission" date="2025-09" db="UniProtKB">
        <authorList>
            <consortium name="Ensembl"/>
        </authorList>
    </citation>
    <scope>IDENTIFICATION</scope>
</reference>
<keyword evidence="5" id="KW-0812">Transmembrane</keyword>
<sequence>MDKRKQIKLKRELGYFWGVNFLIINIIGAGIFVSPKGVLEYSCMNVGVSLCIWAACAVLSMTSSLCFAEIGIAFPYSGAHYYFIKRCFGSLIAFLRLWTSLFTGAGIVASQALLLVEYGIQPFYPNCSVPNLPKKCLALAVLWIVGILNSRGVRELSWLQTGSTVLKMGILGFISLSGVFMLVRIKRENAGRLENAFDAEFPVISQLTEAFFQGYFAFSGGESFTYVAGELKKPNKTIPRCIFTVLPLVTVVYLLANISYLTVLTPREILSTDAVAIAWTDRVLPQLTWTVPFAISASLFSNLVISVLESGRVLYIASEQGQLPLMFSTLNVHSSPFIAVLLIISVGSIAIVLTNLYELINYLYFVDSIWTMLSMIGILKLRYQEPNLHRPYKVFLPFLFIAMTISLFLVLIPLVKSPKMHYIYVFLFLLSGLLFYVPLIHFKVKLVWFEKVTCYMQLLFNICIPDASEQQTSQV</sequence>
<reference evidence="10" key="1">
    <citation type="submission" date="2025-08" db="UniProtKB">
        <authorList>
            <consortium name="Ensembl"/>
        </authorList>
    </citation>
    <scope>IDENTIFICATION</scope>
</reference>
<dbReference type="AlphaFoldDB" id="A0A3L7I8Y8"/>
<keyword evidence="3" id="KW-0813">Transport</keyword>
<comment type="subcellular location">
    <subcellularLocation>
        <location evidence="1">Apical cell membrane</location>
        <topology evidence="1">Multi-pass membrane protein</topology>
    </subcellularLocation>
</comment>